<evidence type="ECO:0000313" key="1">
    <source>
        <dbReference type="EMBL" id="HEC05916.1"/>
    </source>
</evidence>
<accession>A0A831WEU9</accession>
<protein>
    <submittedName>
        <fullName evidence="1">Uncharacterized protein</fullName>
    </submittedName>
</protein>
<dbReference type="AlphaFoldDB" id="A0A831WEU9"/>
<reference evidence="1" key="1">
    <citation type="journal article" date="2020" name="mSystems">
        <title>Genome- and Community-Level Interaction Insights into Carbon Utilization and Element Cycling Functions of Hydrothermarchaeota in Hydrothermal Sediment.</title>
        <authorList>
            <person name="Zhou Z."/>
            <person name="Liu Y."/>
            <person name="Xu W."/>
            <person name="Pan J."/>
            <person name="Luo Z.H."/>
            <person name="Li M."/>
        </authorList>
    </citation>
    <scope>NUCLEOTIDE SEQUENCE [LARGE SCALE GENOMIC DNA]</scope>
    <source>
        <strain evidence="1">HyVt-458</strain>
    </source>
</reference>
<comment type="caution">
    <text evidence="1">The sequence shown here is derived from an EMBL/GenBank/DDBJ whole genome shotgun (WGS) entry which is preliminary data.</text>
</comment>
<dbReference type="Proteomes" id="UP000886339">
    <property type="component" value="Unassembled WGS sequence"/>
</dbReference>
<proteinExistence type="predicted"/>
<gene>
    <name evidence="1" type="ORF">ENJ12_03640</name>
</gene>
<feature type="non-terminal residue" evidence="1">
    <location>
        <position position="110"/>
    </location>
</feature>
<dbReference type="EMBL" id="DRLF01000135">
    <property type="protein sequence ID" value="HEC05916.1"/>
    <property type="molecule type" value="Genomic_DNA"/>
</dbReference>
<organism evidence="1">
    <name type="scientific">Thiolapillus brandeum</name>
    <dbReference type="NCBI Taxonomy" id="1076588"/>
    <lineage>
        <taxon>Bacteria</taxon>
        <taxon>Pseudomonadati</taxon>
        <taxon>Pseudomonadota</taxon>
        <taxon>Gammaproteobacteria</taxon>
        <taxon>Chromatiales</taxon>
        <taxon>Sedimenticolaceae</taxon>
        <taxon>Thiolapillus</taxon>
    </lineage>
</organism>
<sequence>MKIFSSKGLVLLALLSGLLLGGCGTLSKAKKNQALDLRLREYAHEVRWGALEALPSYLEADKLSEQPPIADDPQNIRVTEYEVLRPPMPGSDENQITQTIKIDYLFRDRQ</sequence>
<dbReference type="PROSITE" id="PS51257">
    <property type="entry name" value="PROKAR_LIPOPROTEIN"/>
    <property type="match status" value="1"/>
</dbReference>
<name>A0A831WEU9_9GAMM</name>